<evidence type="ECO:0000313" key="2">
    <source>
        <dbReference type="Proteomes" id="UP000004200"/>
    </source>
</evidence>
<accession>G2E228</accession>
<reference evidence="1 2" key="1">
    <citation type="submission" date="2011-06" db="EMBL/GenBank/DDBJ databases">
        <title>The draft genome of Thiorhodococcus drewsii AZ1.</title>
        <authorList>
            <consortium name="US DOE Joint Genome Institute (JGI-PGF)"/>
            <person name="Lucas S."/>
            <person name="Han J."/>
            <person name="Lapidus A."/>
            <person name="Cheng J.-F."/>
            <person name="Goodwin L."/>
            <person name="Pitluck S."/>
            <person name="Peters L."/>
            <person name="Land M.L."/>
            <person name="Hauser L."/>
            <person name="Vogl K."/>
            <person name="Liu Z."/>
            <person name="Imhoff J."/>
            <person name="Thiel V."/>
            <person name="Frigaard N.-U."/>
            <person name="Bryant D.A."/>
            <person name="Woyke T.J."/>
        </authorList>
    </citation>
    <scope>NUCLEOTIDE SEQUENCE [LARGE SCALE GENOMIC DNA]</scope>
    <source>
        <strain evidence="1 2">AZ1</strain>
    </source>
</reference>
<protein>
    <submittedName>
        <fullName evidence="1">Uncharacterized protein</fullName>
    </submittedName>
</protein>
<name>G2E228_9GAMM</name>
<gene>
    <name evidence="1" type="ORF">ThidrDRAFT_2341</name>
</gene>
<sequence length="31" mass="3665">MGSKLQVPERVKKFVNALYWLKDQTQLALME</sequence>
<organism evidence="1 2">
    <name type="scientific">Thiorhodococcus drewsii AZ1</name>
    <dbReference type="NCBI Taxonomy" id="765913"/>
    <lineage>
        <taxon>Bacteria</taxon>
        <taxon>Pseudomonadati</taxon>
        <taxon>Pseudomonadota</taxon>
        <taxon>Gammaproteobacteria</taxon>
        <taxon>Chromatiales</taxon>
        <taxon>Chromatiaceae</taxon>
        <taxon>Thiorhodococcus</taxon>
    </lineage>
</organism>
<dbReference type="AlphaFoldDB" id="G2E228"/>
<dbReference type="Proteomes" id="UP000004200">
    <property type="component" value="Unassembled WGS sequence"/>
</dbReference>
<comment type="caution">
    <text evidence="1">The sequence shown here is derived from an EMBL/GenBank/DDBJ whole genome shotgun (WGS) entry which is preliminary data.</text>
</comment>
<keyword evidence="2" id="KW-1185">Reference proteome</keyword>
<dbReference type="EMBL" id="AFWT01000015">
    <property type="protein sequence ID" value="EGV30977.1"/>
    <property type="molecule type" value="Genomic_DNA"/>
</dbReference>
<proteinExistence type="predicted"/>
<evidence type="ECO:0000313" key="1">
    <source>
        <dbReference type="EMBL" id="EGV30977.1"/>
    </source>
</evidence>